<dbReference type="EMBL" id="UOEY01000028">
    <property type="protein sequence ID" value="VAW36749.1"/>
    <property type="molecule type" value="Genomic_DNA"/>
</dbReference>
<gene>
    <name evidence="2" type="ORF">MNBD_DELTA04-1445</name>
</gene>
<sequence length="294" mass="31254">MMRFRTQIIIVALFLLFGGTTGCKSANQPEKTPAQNKTVTTKAEMVPAPAQAETARSATGLTIKGKVMDTINAGSYTYLQVKAAQGPVWIAIPKAKVEKGQEVTVQNGMEMKNFKSRILKRTFASIIFANGIGDNHPAGNMQQSGGSHAAAKGGNGFAKALESETDQSTAAASDASGGSLSAIVPAANVKVKKAEGANGYTIGELFAKRKELNNKEVRVRGKVMKVSRMIMGKNWVHIQDGTGDALKNTHELVVTTMAVPKTGSVVLVEGVLHTDRDFGAGYRYDAIIEDAKIK</sequence>
<reference evidence="2" key="1">
    <citation type="submission" date="2018-06" db="EMBL/GenBank/DDBJ databases">
        <authorList>
            <person name="Zhirakovskaya E."/>
        </authorList>
    </citation>
    <scope>NUCLEOTIDE SEQUENCE</scope>
</reference>
<dbReference type="AlphaFoldDB" id="A0A3B0VIX2"/>
<proteinExistence type="predicted"/>
<evidence type="ECO:0000313" key="2">
    <source>
        <dbReference type="EMBL" id="VAW36749.1"/>
    </source>
</evidence>
<evidence type="ECO:0000256" key="1">
    <source>
        <dbReference type="SAM" id="MobiDB-lite"/>
    </source>
</evidence>
<organism evidence="2">
    <name type="scientific">hydrothermal vent metagenome</name>
    <dbReference type="NCBI Taxonomy" id="652676"/>
    <lineage>
        <taxon>unclassified sequences</taxon>
        <taxon>metagenomes</taxon>
        <taxon>ecological metagenomes</taxon>
    </lineage>
</organism>
<accession>A0A3B0VIX2</accession>
<dbReference type="PROSITE" id="PS51257">
    <property type="entry name" value="PROKAR_LIPOPROTEIN"/>
    <property type="match status" value="1"/>
</dbReference>
<evidence type="ECO:0008006" key="3">
    <source>
        <dbReference type="Google" id="ProtNLM"/>
    </source>
</evidence>
<name>A0A3B0VIX2_9ZZZZ</name>
<feature type="compositionally biased region" description="Polar residues" evidence="1">
    <location>
        <begin position="25"/>
        <end position="41"/>
    </location>
</feature>
<protein>
    <recommendedName>
        <fullName evidence="3">NrfJ</fullName>
    </recommendedName>
</protein>
<feature type="region of interest" description="Disordered" evidence="1">
    <location>
        <begin position="25"/>
        <end position="51"/>
    </location>
</feature>